<feature type="region of interest" description="Disordered" evidence="1">
    <location>
        <begin position="1"/>
        <end position="25"/>
    </location>
</feature>
<gene>
    <name evidence="2" type="ORF">ZEAMMB73_Zm00001d025739</name>
</gene>
<evidence type="ECO:0000313" key="2">
    <source>
        <dbReference type="EMBL" id="AQK44436.1"/>
    </source>
</evidence>
<proteinExistence type="predicted"/>
<accession>A0A1D6J942</accession>
<reference evidence="2" key="1">
    <citation type="submission" date="2015-12" db="EMBL/GenBank/DDBJ databases">
        <title>Update maize B73 reference genome by single molecule sequencing technologies.</title>
        <authorList>
            <consortium name="Maize Genome Sequencing Project"/>
            <person name="Ware D."/>
        </authorList>
    </citation>
    <scope>NUCLEOTIDE SEQUENCE</scope>
    <source>
        <tissue evidence="2">Seedling</tissue>
    </source>
</reference>
<dbReference type="EMBL" id="CM000786">
    <property type="protein sequence ID" value="AQK44436.1"/>
    <property type="molecule type" value="Genomic_DNA"/>
</dbReference>
<protein>
    <submittedName>
        <fullName evidence="2">Uncharacterized protein</fullName>
    </submittedName>
</protein>
<evidence type="ECO:0000256" key="1">
    <source>
        <dbReference type="SAM" id="MobiDB-lite"/>
    </source>
</evidence>
<name>A0A1D6J942_MAIZE</name>
<organism evidence="2">
    <name type="scientific">Zea mays</name>
    <name type="common">Maize</name>
    <dbReference type="NCBI Taxonomy" id="4577"/>
    <lineage>
        <taxon>Eukaryota</taxon>
        <taxon>Viridiplantae</taxon>
        <taxon>Streptophyta</taxon>
        <taxon>Embryophyta</taxon>
        <taxon>Tracheophyta</taxon>
        <taxon>Spermatophyta</taxon>
        <taxon>Magnoliopsida</taxon>
        <taxon>Liliopsida</taxon>
        <taxon>Poales</taxon>
        <taxon>Poaceae</taxon>
        <taxon>PACMAD clade</taxon>
        <taxon>Panicoideae</taxon>
        <taxon>Andropogonodae</taxon>
        <taxon>Andropogoneae</taxon>
        <taxon>Tripsacinae</taxon>
        <taxon>Zea</taxon>
    </lineage>
</organism>
<dbReference type="AlphaFoldDB" id="A0A1D6J942"/>
<sequence length="43" mass="4995">MPTFPALNELDRRSRRYLKSPDPLEEQRLKELQGNIGNHGLFG</sequence>